<organism evidence="11 12">
    <name type="scientific">Cohnella rhizosphaerae</name>
    <dbReference type="NCBI Taxonomy" id="1457232"/>
    <lineage>
        <taxon>Bacteria</taxon>
        <taxon>Bacillati</taxon>
        <taxon>Bacillota</taxon>
        <taxon>Bacilli</taxon>
        <taxon>Bacillales</taxon>
        <taxon>Paenibacillaceae</taxon>
        <taxon>Cohnella</taxon>
    </lineage>
</organism>
<comment type="subunit">
    <text evidence="9">Forms a complex with TatC.</text>
</comment>
<evidence type="ECO:0000256" key="5">
    <source>
        <dbReference type="ARBA" id="ARBA00022927"/>
    </source>
</evidence>
<evidence type="ECO:0000256" key="10">
    <source>
        <dbReference type="SAM" id="MobiDB-lite"/>
    </source>
</evidence>
<evidence type="ECO:0000256" key="9">
    <source>
        <dbReference type="HAMAP-Rule" id="MF_00236"/>
    </source>
</evidence>
<dbReference type="Proteomes" id="UP001153404">
    <property type="component" value="Unassembled WGS sequence"/>
</dbReference>
<keyword evidence="12" id="KW-1185">Reference proteome</keyword>
<sequence length="80" mass="8727">MPNIGSAGLILLVLVALLLFGPSKLPALGSAFGRTLREFRSGSKELLADPETERHEEREAQPMSTKNKTDQPVLPRADRS</sequence>
<accession>A0A9X4KWS8</accession>
<keyword evidence="4 9" id="KW-0812">Transmembrane</keyword>
<evidence type="ECO:0000256" key="1">
    <source>
        <dbReference type="ARBA" id="ARBA00004162"/>
    </source>
</evidence>
<dbReference type="GO" id="GO:0043953">
    <property type="term" value="P:protein transport by the Tat complex"/>
    <property type="evidence" value="ECO:0007669"/>
    <property type="project" value="UniProtKB-UniRule"/>
</dbReference>
<keyword evidence="5 9" id="KW-0653">Protein transport</keyword>
<dbReference type="EMBL" id="JAPDIA010000008">
    <property type="protein sequence ID" value="MDG0812734.1"/>
    <property type="molecule type" value="Genomic_DNA"/>
</dbReference>
<proteinExistence type="inferred from homology"/>
<comment type="subcellular location">
    <subcellularLocation>
        <location evidence="1 9">Cell membrane</location>
        <topology evidence="1 9">Single-pass membrane protein</topology>
    </subcellularLocation>
</comment>
<evidence type="ECO:0000313" key="12">
    <source>
        <dbReference type="Proteomes" id="UP001153404"/>
    </source>
</evidence>
<comment type="caution">
    <text evidence="11">The sequence shown here is derived from an EMBL/GenBank/DDBJ whole genome shotgun (WGS) entry which is preliminary data.</text>
</comment>
<dbReference type="AlphaFoldDB" id="A0A9X4KWS8"/>
<evidence type="ECO:0000256" key="8">
    <source>
        <dbReference type="ARBA" id="ARBA00023136"/>
    </source>
</evidence>
<evidence type="ECO:0000256" key="3">
    <source>
        <dbReference type="ARBA" id="ARBA00022475"/>
    </source>
</evidence>
<dbReference type="PANTHER" id="PTHR42982">
    <property type="entry name" value="SEC-INDEPENDENT PROTEIN TRANSLOCASE PROTEIN TATA"/>
    <property type="match status" value="1"/>
</dbReference>
<keyword evidence="7 9" id="KW-0811">Translocation</keyword>
<dbReference type="Pfam" id="PF02416">
    <property type="entry name" value="TatA_B_E"/>
    <property type="match status" value="1"/>
</dbReference>
<keyword evidence="3 9" id="KW-1003">Cell membrane</keyword>
<evidence type="ECO:0000256" key="4">
    <source>
        <dbReference type="ARBA" id="ARBA00022692"/>
    </source>
</evidence>
<dbReference type="HAMAP" id="MF_00236">
    <property type="entry name" value="TatA_E"/>
    <property type="match status" value="1"/>
</dbReference>
<protein>
    <recommendedName>
        <fullName evidence="9">Sec-independent protein translocase protein TatA</fullName>
    </recommendedName>
</protein>
<dbReference type="RefSeq" id="WP_277536204.1">
    <property type="nucleotide sequence ID" value="NZ_JAPDIA010000008.1"/>
</dbReference>
<dbReference type="InterPro" id="IPR003369">
    <property type="entry name" value="TatA/B/E"/>
</dbReference>
<comment type="similarity">
    <text evidence="9">Belongs to the TatA/E family.</text>
</comment>
<evidence type="ECO:0000256" key="7">
    <source>
        <dbReference type="ARBA" id="ARBA00023010"/>
    </source>
</evidence>
<evidence type="ECO:0000313" key="11">
    <source>
        <dbReference type="EMBL" id="MDG0812734.1"/>
    </source>
</evidence>
<keyword evidence="8 9" id="KW-0472">Membrane</keyword>
<dbReference type="NCBIfam" id="NF011430">
    <property type="entry name" value="PRK14861.1"/>
    <property type="match status" value="1"/>
</dbReference>
<dbReference type="PANTHER" id="PTHR42982:SF1">
    <property type="entry name" value="SEC-INDEPENDENT PROTEIN TRANSLOCASE PROTEIN TATA"/>
    <property type="match status" value="1"/>
</dbReference>
<comment type="function">
    <text evidence="9">Part of the twin-arginine translocation (Tat) system that transports large folded proteins containing a characteristic twin-arginine motif in their signal peptide across membranes. TatA could form the protein-conducting channel of the Tat system.</text>
</comment>
<evidence type="ECO:0000256" key="6">
    <source>
        <dbReference type="ARBA" id="ARBA00022989"/>
    </source>
</evidence>
<name>A0A9X4KWS8_9BACL</name>
<dbReference type="InterPro" id="IPR006312">
    <property type="entry name" value="TatA/E"/>
</dbReference>
<reference evidence="11" key="1">
    <citation type="submission" date="2022-10" db="EMBL/GenBank/DDBJ databases">
        <title>Comparative genomic analysis of Cohnella hashimotonis sp. nov., isolated from the International Space Station.</title>
        <authorList>
            <person name="Simpson A."/>
            <person name="Venkateswaran K."/>
        </authorList>
    </citation>
    <scope>NUCLEOTIDE SEQUENCE</scope>
    <source>
        <strain evidence="11">DSM 28161</strain>
    </source>
</reference>
<dbReference type="Gene3D" id="1.20.5.3310">
    <property type="match status" value="1"/>
</dbReference>
<dbReference type="GO" id="GO:0033281">
    <property type="term" value="C:TAT protein transport complex"/>
    <property type="evidence" value="ECO:0007669"/>
    <property type="project" value="UniProtKB-UniRule"/>
</dbReference>
<feature type="region of interest" description="Disordered" evidence="10">
    <location>
        <begin position="42"/>
        <end position="80"/>
    </location>
</feature>
<keyword evidence="6 9" id="KW-1133">Transmembrane helix</keyword>
<keyword evidence="2 9" id="KW-0813">Transport</keyword>
<dbReference type="GO" id="GO:0008320">
    <property type="term" value="F:protein transmembrane transporter activity"/>
    <property type="evidence" value="ECO:0007669"/>
    <property type="project" value="UniProtKB-UniRule"/>
</dbReference>
<feature type="compositionally biased region" description="Basic and acidic residues" evidence="10">
    <location>
        <begin position="42"/>
        <end position="60"/>
    </location>
</feature>
<gene>
    <name evidence="9" type="primary">tatA</name>
    <name evidence="11" type="ORF">OMP40_28000</name>
</gene>
<evidence type="ECO:0000256" key="2">
    <source>
        <dbReference type="ARBA" id="ARBA00022448"/>
    </source>
</evidence>